<reference evidence="6 7" key="1">
    <citation type="submission" date="2024-03" db="EMBL/GenBank/DDBJ databases">
        <title>Actinomycetospora sp. OC33-EN08, a novel actinomycete isolated from wild orchid (Aerides multiflora).</title>
        <authorList>
            <person name="Suriyachadkun C."/>
        </authorList>
    </citation>
    <scope>NUCLEOTIDE SEQUENCE [LARGE SCALE GENOMIC DNA]</scope>
    <source>
        <strain evidence="6 7">OC33-EN08</strain>
    </source>
</reference>
<dbReference type="PANTHER" id="PTHR30055:SF234">
    <property type="entry name" value="HTH-TYPE TRANSCRIPTIONAL REGULATOR BETI"/>
    <property type="match status" value="1"/>
</dbReference>
<dbReference type="InterPro" id="IPR050109">
    <property type="entry name" value="HTH-type_TetR-like_transc_reg"/>
</dbReference>
<evidence type="ECO:0000256" key="3">
    <source>
        <dbReference type="ARBA" id="ARBA00023163"/>
    </source>
</evidence>
<dbReference type="PROSITE" id="PS50977">
    <property type="entry name" value="HTH_TETR_2"/>
    <property type="match status" value="1"/>
</dbReference>
<comment type="caution">
    <text evidence="6">The sequence shown here is derived from an EMBL/GenBank/DDBJ whole genome shotgun (WGS) entry which is preliminary data.</text>
</comment>
<dbReference type="InterPro" id="IPR009057">
    <property type="entry name" value="Homeodomain-like_sf"/>
</dbReference>
<sequence length="204" mass="21683">MVGRPVDHRRRAELLDAAVDHASREVFAELSFRSVAAALGVSTTTLVHHFGTKDRLLESILERLRERLVAASEQIAGEHPDLATAARAFWAWSSDDAQWPSLRLFFAVYGHAVQSPGTYGGFLETVGADWIGVLVAAQGPAVDPTVASGRATVVVATIRGLLLDVLATDERERVEAAAETFLAFVATLDPGDGTTPAGRPGGGR</sequence>
<feature type="DNA-binding region" description="H-T-H motif" evidence="4">
    <location>
        <begin position="31"/>
        <end position="50"/>
    </location>
</feature>
<dbReference type="RefSeq" id="WP_337697691.1">
    <property type="nucleotide sequence ID" value="NZ_JBBEGN010000019.1"/>
</dbReference>
<evidence type="ECO:0000256" key="4">
    <source>
        <dbReference type="PROSITE-ProRule" id="PRU00335"/>
    </source>
</evidence>
<name>A0ABU8MUX0_9PSEU</name>
<protein>
    <submittedName>
        <fullName evidence="6">TetR/AcrR family transcriptional regulator</fullName>
    </submittedName>
</protein>
<evidence type="ECO:0000313" key="6">
    <source>
        <dbReference type="EMBL" id="MEJ2871120.1"/>
    </source>
</evidence>
<keyword evidence="3" id="KW-0804">Transcription</keyword>
<keyword evidence="1" id="KW-0805">Transcription regulation</keyword>
<evidence type="ECO:0000256" key="1">
    <source>
        <dbReference type="ARBA" id="ARBA00023015"/>
    </source>
</evidence>
<dbReference type="InterPro" id="IPR001647">
    <property type="entry name" value="HTH_TetR"/>
</dbReference>
<proteinExistence type="predicted"/>
<organism evidence="6 7">
    <name type="scientific">Actinomycetospora aurantiaca</name>
    <dbReference type="NCBI Taxonomy" id="3129233"/>
    <lineage>
        <taxon>Bacteria</taxon>
        <taxon>Bacillati</taxon>
        <taxon>Actinomycetota</taxon>
        <taxon>Actinomycetes</taxon>
        <taxon>Pseudonocardiales</taxon>
        <taxon>Pseudonocardiaceae</taxon>
        <taxon>Actinomycetospora</taxon>
    </lineage>
</organism>
<keyword evidence="7" id="KW-1185">Reference proteome</keyword>
<dbReference type="Pfam" id="PF00440">
    <property type="entry name" value="TetR_N"/>
    <property type="match status" value="1"/>
</dbReference>
<evidence type="ECO:0000259" key="5">
    <source>
        <dbReference type="PROSITE" id="PS50977"/>
    </source>
</evidence>
<dbReference type="PANTHER" id="PTHR30055">
    <property type="entry name" value="HTH-TYPE TRANSCRIPTIONAL REGULATOR RUTR"/>
    <property type="match status" value="1"/>
</dbReference>
<dbReference type="Gene3D" id="1.10.357.10">
    <property type="entry name" value="Tetracycline Repressor, domain 2"/>
    <property type="match status" value="1"/>
</dbReference>
<dbReference type="Proteomes" id="UP001385809">
    <property type="component" value="Unassembled WGS sequence"/>
</dbReference>
<keyword evidence="2 4" id="KW-0238">DNA-binding</keyword>
<evidence type="ECO:0000313" key="7">
    <source>
        <dbReference type="Proteomes" id="UP001385809"/>
    </source>
</evidence>
<dbReference type="EMBL" id="JBBEGN010000019">
    <property type="protein sequence ID" value="MEJ2871120.1"/>
    <property type="molecule type" value="Genomic_DNA"/>
</dbReference>
<dbReference type="SUPFAM" id="SSF46689">
    <property type="entry name" value="Homeodomain-like"/>
    <property type="match status" value="1"/>
</dbReference>
<gene>
    <name evidence="6" type="ORF">WCD74_25385</name>
</gene>
<evidence type="ECO:0000256" key="2">
    <source>
        <dbReference type="ARBA" id="ARBA00023125"/>
    </source>
</evidence>
<feature type="domain" description="HTH tetR-type" evidence="5">
    <location>
        <begin position="8"/>
        <end position="68"/>
    </location>
</feature>
<accession>A0ABU8MUX0</accession>